<evidence type="ECO:0000256" key="3">
    <source>
        <dbReference type="ARBA" id="ARBA00022452"/>
    </source>
</evidence>
<dbReference type="InterPro" id="IPR037066">
    <property type="entry name" value="Plug_dom_sf"/>
</dbReference>
<dbReference type="EMBL" id="JAVQLW010000002">
    <property type="protein sequence ID" value="MDS9468840.1"/>
    <property type="molecule type" value="Genomic_DNA"/>
</dbReference>
<feature type="domain" description="TonB-dependent receptor-like beta-barrel" evidence="11">
    <location>
        <begin position="287"/>
        <end position="720"/>
    </location>
</feature>
<dbReference type="PANTHER" id="PTHR30069">
    <property type="entry name" value="TONB-DEPENDENT OUTER MEMBRANE RECEPTOR"/>
    <property type="match status" value="1"/>
</dbReference>
<comment type="caution">
    <text evidence="13">The sequence shown here is derived from an EMBL/GenBank/DDBJ whole genome shotgun (WGS) entry which is preliminary data.</text>
</comment>
<dbReference type="Gene3D" id="2.170.130.10">
    <property type="entry name" value="TonB-dependent receptor, plug domain"/>
    <property type="match status" value="1"/>
</dbReference>
<dbReference type="Proteomes" id="UP001269144">
    <property type="component" value="Unassembled WGS sequence"/>
</dbReference>
<gene>
    <name evidence="13" type="ORF">RGQ15_14840</name>
</gene>
<dbReference type="CDD" id="cd01347">
    <property type="entry name" value="ligand_gated_channel"/>
    <property type="match status" value="1"/>
</dbReference>
<keyword evidence="3 8" id="KW-1134">Transmembrane beta strand</keyword>
<evidence type="ECO:0000256" key="9">
    <source>
        <dbReference type="RuleBase" id="RU003357"/>
    </source>
</evidence>
<feature type="signal peptide" evidence="10">
    <location>
        <begin position="1"/>
        <end position="24"/>
    </location>
</feature>
<evidence type="ECO:0000256" key="8">
    <source>
        <dbReference type="PROSITE-ProRule" id="PRU01360"/>
    </source>
</evidence>
<evidence type="ECO:0000256" key="2">
    <source>
        <dbReference type="ARBA" id="ARBA00022448"/>
    </source>
</evidence>
<dbReference type="Pfam" id="PF00593">
    <property type="entry name" value="TonB_dep_Rec_b-barrel"/>
    <property type="match status" value="1"/>
</dbReference>
<name>A0ABU2HWE9_9RHOB</name>
<organism evidence="13 14">
    <name type="scientific">Paracoccus aurantius</name>
    <dbReference type="NCBI Taxonomy" id="3073814"/>
    <lineage>
        <taxon>Bacteria</taxon>
        <taxon>Pseudomonadati</taxon>
        <taxon>Pseudomonadota</taxon>
        <taxon>Alphaproteobacteria</taxon>
        <taxon>Rhodobacterales</taxon>
        <taxon>Paracoccaceae</taxon>
        <taxon>Paracoccus</taxon>
    </lineage>
</organism>
<keyword evidence="7 8" id="KW-0998">Cell outer membrane</keyword>
<dbReference type="PANTHER" id="PTHR30069:SF51">
    <property type="entry name" value="FERRIENTEROBACTIN RECEPTOR"/>
    <property type="match status" value="1"/>
</dbReference>
<evidence type="ECO:0000313" key="13">
    <source>
        <dbReference type="EMBL" id="MDS9468840.1"/>
    </source>
</evidence>
<dbReference type="InterPro" id="IPR012910">
    <property type="entry name" value="Plug_dom"/>
</dbReference>
<dbReference type="NCBIfam" id="NF010051">
    <property type="entry name" value="PRK13528.1"/>
    <property type="match status" value="1"/>
</dbReference>
<dbReference type="InterPro" id="IPR036942">
    <property type="entry name" value="Beta-barrel_TonB_sf"/>
</dbReference>
<accession>A0ABU2HWE9</accession>
<evidence type="ECO:0000259" key="12">
    <source>
        <dbReference type="Pfam" id="PF07715"/>
    </source>
</evidence>
<evidence type="ECO:0000313" key="14">
    <source>
        <dbReference type="Proteomes" id="UP001269144"/>
    </source>
</evidence>
<dbReference type="NCBIfam" id="NF010048">
    <property type="entry name" value="PRK13524.1"/>
    <property type="match status" value="1"/>
</dbReference>
<dbReference type="Pfam" id="PF07715">
    <property type="entry name" value="Plug"/>
    <property type="match status" value="1"/>
</dbReference>
<reference evidence="14" key="1">
    <citation type="submission" date="2023-07" db="EMBL/GenBank/DDBJ databases">
        <title>Paracoccus sp. MBLB3053 whole genome sequence.</title>
        <authorList>
            <person name="Hwang C.Y."/>
            <person name="Cho E.-S."/>
            <person name="Seo M.-J."/>
        </authorList>
    </citation>
    <scope>NUCLEOTIDE SEQUENCE [LARGE SCALE GENOMIC DNA]</scope>
    <source>
        <strain evidence="14">MBLB3053</strain>
    </source>
</reference>
<feature type="domain" description="TonB-dependent receptor plug" evidence="12">
    <location>
        <begin position="57"/>
        <end position="172"/>
    </location>
</feature>
<proteinExistence type="inferred from homology"/>
<keyword evidence="4 8" id="KW-0812">Transmembrane</keyword>
<evidence type="ECO:0000256" key="5">
    <source>
        <dbReference type="ARBA" id="ARBA00023077"/>
    </source>
</evidence>
<evidence type="ECO:0000256" key="1">
    <source>
        <dbReference type="ARBA" id="ARBA00004571"/>
    </source>
</evidence>
<evidence type="ECO:0000256" key="7">
    <source>
        <dbReference type="ARBA" id="ARBA00023237"/>
    </source>
</evidence>
<feature type="chain" id="PRO_5045568967" evidence="10">
    <location>
        <begin position="25"/>
        <end position="752"/>
    </location>
</feature>
<keyword evidence="2 8" id="KW-0813">Transport</keyword>
<dbReference type="SUPFAM" id="SSF56935">
    <property type="entry name" value="Porins"/>
    <property type="match status" value="1"/>
</dbReference>
<comment type="subcellular location">
    <subcellularLocation>
        <location evidence="1 8">Cell outer membrane</location>
        <topology evidence="1 8">Multi-pass membrane protein</topology>
    </subcellularLocation>
</comment>
<dbReference type="InterPro" id="IPR058134">
    <property type="entry name" value="PirA/FepA/PfeA"/>
</dbReference>
<evidence type="ECO:0000256" key="6">
    <source>
        <dbReference type="ARBA" id="ARBA00023136"/>
    </source>
</evidence>
<evidence type="ECO:0000259" key="11">
    <source>
        <dbReference type="Pfam" id="PF00593"/>
    </source>
</evidence>
<dbReference type="Gene3D" id="2.40.170.20">
    <property type="entry name" value="TonB-dependent receptor, beta-barrel domain"/>
    <property type="match status" value="1"/>
</dbReference>
<evidence type="ECO:0000256" key="10">
    <source>
        <dbReference type="SAM" id="SignalP"/>
    </source>
</evidence>
<dbReference type="InterPro" id="IPR000531">
    <property type="entry name" value="Beta-barrel_TonB"/>
</dbReference>
<evidence type="ECO:0000256" key="4">
    <source>
        <dbReference type="ARBA" id="ARBA00022692"/>
    </source>
</evidence>
<keyword evidence="10" id="KW-0732">Signal</keyword>
<sequence>MATPLMRPATGTAICLLMSLPVFAGAAIAQEAAAPEPSAVVLETVVLSAEDQNKQALGASVITESDLAKAPVVNDISEIVRKMPGVNLTGNNTSGQRGNNRQIDIRGMGPENTLILIDGKPVMSRNAVKMSRGGERDTRGDSNWVPAEMIERIEVLRGPAAARYGSGSAGGVVNIITKRPETLTGQVSMHTTQPESSKEGATNRTNFMLAGPAGEDFTFRIFGNYNRSEPDSADINPAELDDDGEEVVMAGTEGVINKDISTLLTWHGIEGHEIDLEWNFSRQGNLYAGDTRTGVTDEQYNSLLGEETNRMYRNTLAITHRGEYGFGESNSYLQWENTRNSRLCSGLSGGPEDSIDMTCVDTDGDGEDDAPAFQTITLDNVTAKSEWILPMTVAKRASRVTFGAEYRGEFMDDPHSIANEIQDDGVAEESGVDADPANRDPSTQQNTIGLYAEANIEWSDQLTLTPGLRFDYNDNFGSNWSPSLNAEYAFNDSWTLKLGVARAFKTPNLFQLNPNYVYRTRGNGCPYIDGEQVGGPCYVLGNPDLEAERSWNKEIGVAYQGQTGINGSLTFFHNDYDNRIGSGTYQYNDGAETNRLYRWENQKNAVISGIEGNFSTPLGDRFAFNANFTKMIKSEMENGQPLSLVPDYTINSSLDWFATDAITVTLAATHYGEIEATSVNPTTGADYEDPDSRDPYTLVNLGGTWDMSEQARLSAGISNLFDKTVLRTDSGEGANTFNEPGRAFYMTLTSTF</sequence>
<protein>
    <submittedName>
        <fullName evidence="13">FepA family TonB-dependent siderophore receptor</fullName>
    </submittedName>
</protein>
<dbReference type="RefSeq" id="WP_311161268.1">
    <property type="nucleotide sequence ID" value="NZ_JAVQLW010000002.1"/>
</dbReference>
<keyword evidence="6 8" id="KW-0472">Membrane</keyword>
<dbReference type="InterPro" id="IPR039426">
    <property type="entry name" value="TonB-dep_rcpt-like"/>
</dbReference>
<comment type="similarity">
    <text evidence="8 9">Belongs to the TonB-dependent receptor family.</text>
</comment>
<dbReference type="PROSITE" id="PS52016">
    <property type="entry name" value="TONB_DEPENDENT_REC_3"/>
    <property type="match status" value="1"/>
</dbReference>
<keyword evidence="14" id="KW-1185">Reference proteome</keyword>
<keyword evidence="13" id="KW-0675">Receptor</keyword>
<keyword evidence="5 9" id="KW-0798">TonB box</keyword>